<dbReference type="Gene3D" id="1.10.10.10">
    <property type="entry name" value="Winged helix-like DNA-binding domain superfamily/Winged helix DNA-binding domain"/>
    <property type="match status" value="1"/>
</dbReference>
<dbReference type="Pfam" id="PF00891">
    <property type="entry name" value="Methyltransf_2"/>
    <property type="match status" value="1"/>
</dbReference>
<dbReference type="Proteomes" id="UP000565441">
    <property type="component" value="Unassembled WGS sequence"/>
</dbReference>
<dbReference type="InterPro" id="IPR001077">
    <property type="entry name" value="COMT_C"/>
</dbReference>
<evidence type="ECO:0000259" key="4">
    <source>
        <dbReference type="Pfam" id="PF00891"/>
    </source>
</evidence>
<dbReference type="PANTHER" id="PTHR43712">
    <property type="entry name" value="PUTATIVE (AFU_ORTHOLOGUE AFUA_4G14580)-RELATED"/>
    <property type="match status" value="1"/>
</dbReference>
<dbReference type="SUPFAM" id="SSF53335">
    <property type="entry name" value="S-adenosyl-L-methionine-dependent methyltransferases"/>
    <property type="match status" value="1"/>
</dbReference>
<dbReference type="GO" id="GO:0032259">
    <property type="term" value="P:methylation"/>
    <property type="evidence" value="ECO:0007669"/>
    <property type="project" value="UniProtKB-KW"/>
</dbReference>
<name>A0A8H5HPD3_9AGAR</name>
<dbReference type="InterPro" id="IPR029063">
    <property type="entry name" value="SAM-dependent_MTases_sf"/>
</dbReference>
<keyword evidence="6" id="KW-1185">Reference proteome</keyword>
<dbReference type="OrthoDB" id="2410195at2759"/>
<dbReference type="GO" id="GO:0008171">
    <property type="term" value="F:O-methyltransferase activity"/>
    <property type="evidence" value="ECO:0007669"/>
    <property type="project" value="InterPro"/>
</dbReference>
<reference evidence="5 6" key="1">
    <citation type="journal article" date="2020" name="ISME J.">
        <title>Uncovering the hidden diversity of litter-decomposition mechanisms in mushroom-forming fungi.</title>
        <authorList>
            <person name="Floudas D."/>
            <person name="Bentzer J."/>
            <person name="Ahren D."/>
            <person name="Johansson T."/>
            <person name="Persson P."/>
            <person name="Tunlid A."/>
        </authorList>
    </citation>
    <scope>NUCLEOTIDE SEQUENCE [LARGE SCALE GENOMIC DNA]</scope>
    <source>
        <strain evidence="5 6">CBS 661.87</strain>
    </source>
</reference>
<dbReference type="SUPFAM" id="SSF46785">
    <property type="entry name" value="Winged helix' DNA-binding domain"/>
    <property type="match status" value="1"/>
</dbReference>
<comment type="caution">
    <text evidence="5">The sequence shown here is derived from an EMBL/GenBank/DDBJ whole genome shotgun (WGS) entry which is preliminary data.</text>
</comment>
<proteinExistence type="predicted"/>
<dbReference type="InterPro" id="IPR036390">
    <property type="entry name" value="WH_DNA-bd_sf"/>
</dbReference>
<evidence type="ECO:0000313" key="6">
    <source>
        <dbReference type="Proteomes" id="UP000565441"/>
    </source>
</evidence>
<dbReference type="InterPro" id="IPR036388">
    <property type="entry name" value="WH-like_DNA-bd_sf"/>
</dbReference>
<dbReference type="Gene3D" id="3.40.50.150">
    <property type="entry name" value="Vaccinia Virus protein VP39"/>
    <property type="match status" value="1"/>
</dbReference>
<dbReference type="PROSITE" id="PS51683">
    <property type="entry name" value="SAM_OMT_II"/>
    <property type="match status" value="1"/>
</dbReference>
<evidence type="ECO:0000256" key="3">
    <source>
        <dbReference type="ARBA" id="ARBA00022691"/>
    </source>
</evidence>
<feature type="domain" description="O-methyltransferase C-terminal" evidence="4">
    <location>
        <begin position="229"/>
        <end position="416"/>
    </location>
</feature>
<gene>
    <name evidence="5" type="ORF">D9615_002134</name>
</gene>
<evidence type="ECO:0000256" key="2">
    <source>
        <dbReference type="ARBA" id="ARBA00022679"/>
    </source>
</evidence>
<accession>A0A8H5HPD3</accession>
<keyword evidence="3" id="KW-0949">S-adenosyl-L-methionine</keyword>
<sequence>MSRWGKIILATEFTTKKMTSPIRQLLKILTDSVEDLEAACATSGSAIPDLNTPFTPPSEAFRANPKAAEAASIISAAALQIDAILTPPQVSLYHAVAGHLKSAALRVCLESNVTEILREAGPEGLHVKEIASKNGQDPRKLGNATCAYDFSHLILHAGRFIRYLAIHHIYREVKPDVFANTRISSMMDTMKPSQDVIDHPETKHENTPGLTALAAHHLDEGFKASAYAWETLTDPLTAKSGDPEAAPVARAFNTKESFWEIISHDEPRARRFDIGMQGVQALQPADAILKVSYDWKELPDGSVVVDVGGGVGTSSLPLAREFPNLEIVVQDLPGVIENAKKLWSSSMPNAKVTLEVHDFFKPQPKRSVSLFLLKHILHDWSDEYCVKFLSQLRAVARPDTKLLLIESIIPFACHDPSGDDDQGIPGSVPREAPAPLLANYGAVNGMTYGADMAMFVLHNSQERNIRHIDELLLSTGWKATLVRRKEGGGSFLQSIEAMPVEVPSA</sequence>
<dbReference type="EMBL" id="JAACJP010000002">
    <property type="protein sequence ID" value="KAF5386809.1"/>
    <property type="molecule type" value="Genomic_DNA"/>
</dbReference>
<protein>
    <recommendedName>
        <fullName evidence="4">O-methyltransferase C-terminal domain-containing protein</fullName>
    </recommendedName>
</protein>
<dbReference type="PANTHER" id="PTHR43712:SF2">
    <property type="entry name" value="O-METHYLTRANSFERASE CICE"/>
    <property type="match status" value="1"/>
</dbReference>
<dbReference type="AlphaFoldDB" id="A0A8H5HPD3"/>
<dbReference type="InterPro" id="IPR016461">
    <property type="entry name" value="COMT-like"/>
</dbReference>
<evidence type="ECO:0000256" key="1">
    <source>
        <dbReference type="ARBA" id="ARBA00022603"/>
    </source>
</evidence>
<keyword evidence="2" id="KW-0808">Transferase</keyword>
<keyword evidence="1" id="KW-0489">Methyltransferase</keyword>
<organism evidence="5 6">
    <name type="scientific">Tricholomella constricta</name>
    <dbReference type="NCBI Taxonomy" id="117010"/>
    <lineage>
        <taxon>Eukaryota</taxon>
        <taxon>Fungi</taxon>
        <taxon>Dikarya</taxon>
        <taxon>Basidiomycota</taxon>
        <taxon>Agaricomycotina</taxon>
        <taxon>Agaricomycetes</taxon>
        <taxon>Agaricomycetidae</taxon>
        <taxon>Agaricales</taxon>
        <taxon>Tricholomatineae</taxon>
        <taxon>Lyophyllaceae</taxon>
        <taxon>Tricholomella</taxon>
    </lineage>
</organism>
<evidence type="ECO:0000313" key="5">
    <source>
        <dbReference type="EMBL" id="KAF5386809.1"/>
    </source>
</evidence>